<proteinExistence type="predicted"/>
<name>A0ACD3ASG4_9AGAR</name>
<dbReference type="EMBL" id="ML208346">
    <property type="protein sequence ID" value="TFK68661.1"/>
    <property type="molecule type" value="Genomic_DNA"/>
</dbReference>
<reference evidence="1 2" key="1">
    <citation type="journal article" date="2019" name="Nat. Ecol. Evol.">
        <title>Megaphylogeny resolves global patterns of mushroom evolution.</title>
        <authorList>
            <person name="Varga T."/>
            <person name="Krizsan K."/>
            <person name="Foldi C."/>
            <person name="Dima B."/>
            <person name="Sanchez-Garcia M."/>
            <person name="Sanchez-Ramirez S."/>
            <person name="Szollosi G.J."/>
            <person name="Szarkandi J.G."/>
            <person name="Papp V."/>
            <person name="Albert L."/>
            <person name="Andreopoulos W."/>
            <person name="Angelini C."/>
            <person name="Antonin V."/>
            <person name="Barry K.W."/>
            <person name="Bougher N.L."/>
            <person name="Buchanan P."/>
            <person name="Buyck B."/>
            <person name="Bense V."/>
            <person name="Catcheside P."/>
            <person name="Chovatia M."/>
            <person name="Cooper J."/>
            <person name="Damon W."/>
            <person name="Desjardin D."/>
            <person name="Finy P."/>
            <person name="Geml J."/>
            <person name="Haridas S."/>
            <person name="Hughes K."/>
            <person name="Justo A."/>
            <person name="Karasinski D."/>
            <person name="Kautmanova I."/>
            <person name="Kiss B."/>
            <person name="Kocsube S."/>
            <person name="Kotiranta H."/>
            <person name="LaButti K.M."/>
            <person name="Lechner B.E."/>
            <person name="Liimatainen K."/>
            <person name="Lipzen A."/>
            <person name="Lukacs Z."/>
            <person name="Mihaltcheva S."/>
            <person name="Morgado L.N."/>
            <person name="Niskanen T."/>
            <person name="Noordeloos M.E."/>
            <person name="Ohm R.A."/>
            <person name="Ortiz-Santana B."/>
            <person name="Ovrebo C."/>
            <person name="Racz N."/>
            <person name="Riley R."/>
            <person name="Savchenko A."/>
            <person name="Shiryaev A."/>
            <person name="Soop K."/>
            <person name="Spirin V."/>
            <person name="Szebenyi C."/>
            <person name="Tomsovsky M."/>
            <person name="Tulloss R.E."/>
            <person name="Uehling J."/>
            <person name="Grigoriev I.V."/>
            <person name="Vagvolgyi C."/>
            <person name="Papp T."/>
            <person name="Martin F.M."/>
            <person name="Miettinen O."/>
            <person name="Hibbett D.S."/>
            <person name="Nagy L.G."/>
        </authorList>
    </citation>
    <scope>NUCLEOTIDE SEQUENCE [LARGE SCALE GENOMIC DNA]</scope>
    <source>
        <strain evidence="1 2">NL-1719</strain>
    </source>
</reference>
<sequence>MIIPQASPRDDERGGRASTFSLGMNPNFKVPDEHDAHVTGAREQWMCARRSRSHLIVMINKTNRVVTLKGGGGGGDEKNVWGSVCTKKADAENRKTKKNKRKKKREKIRKKCKKNKRARADVMSEDEQNAR</sequence>
<gene>
    <name evidence="1" type="ORF">BDN72DRAFT_878865</name>
</gene>
<evidence type="ECO:0000313" key="1">
    <source>
        <dbReference type="EMBL" id="TFK68661.1"/>
    </source>
</evidence>
<evidence type="ECO:0000313" key="2">
    <source>
        <dbReference type="Proteomes" id="UP000308600"/>
    </source>
</evidence>
<protein>
    <submittedName>
        <fullName evidence="1">Uncharacterized protein</fullName>
    </submittedName>
</protein>
<keyword evidence="2" id="KW-1185">Reference proteome</keyword>
<accession>A0ACD3ASG4</accession>
<organism evidence="1 2">
    <name type="scientific">Pluteus cervinus</name>
    <dbReference type="NCBI Taxonomy" id="181527"/>
    <lineage>
        <taxon>Eukaryota</taxon>
        <taxon>Fungi</taxon>
        <taxon>Dikarya</taxon>
        <taxon>Basidiomycota</taxon>
        <taxon>Agaricomycotina</taxon>
        <taxon>Agaricomycetes</taxon>
        <taxon>Agaricomycetidae</taxon>
        <taxon>Agaricales</taxon>
        <taxon>Pluteineae</taxon>
        <taxon>Pluteaceae</taxon>
        <taxon>Pluteus</taxon>
    </lineage>
</organism>
<dbReference type="Proteomes" id="UP000308600">
    <property type="component" value="Unassembled WGS sequence"/>
</dbReference>